<proteinExistence type="predicted"/>
<dbReference type="SUPFAM" id="SSF54523">
    <property type="entry name" value="Pili subunits"/>
    <property type="match status" value="1"/>
</dbReference>
<evidence type="ECO:0000313" key="3">
    <source>
        <dbReference type="Proteomes" id="UP000234639"/>
    </source>
</evidence>
<dbReference type="AlphaFoldDB" id="A0A2I1N9G1"/>
<sequence>MRKSNMKKGFTMVELIFVIVILGILAAFALPRLATTRDDAEVAKFAQNLSTLITDIAAYQTSQTNYDKKISNMTYVDVKDEQDYKATLNIRKKPCIEIVVYNQDDSANNIRAGMFEIKTVNNNEKLCKRVLELPAIKSYLQSGSKIFLGEKPSL</sequence>
<dbReference type="EMBL" id="PKHU01000005">
    <property type="protein sequence ID" value="PKZ29008.1"/>
    <property type="molecule type" value="Genomic_DNA"/>
</dbReference>
<reference evidence="2 3" key="1">
    <citation type="submission" date="2017-12" db="EMBL/GenBank/DDBJ databases">
        <title>Phylogenetic diversity of female urinary microbiome.</title>
        <authorList>
            <person name="Thomas-White K."/>
            <person name="Wolfe A.J."/>
        </authorList>
    </citation>
    <scope>NUCLEOTIDE SEQUENCE [LARGE SCALE GENOMIC DNA]</scope>
    <source>
        <strain evidence="2 3">UMB0112</strain>
    </source>
</reference>
<dbReference type="EMBL" id="JAPXGP010000003">
    <property type="protein sequence ID" value="MCZ6161817.1"/>
    <property type="molecule type" value="Genomic_DNA"/>
</dbReference>
<dbReference type="PANTHER" id="PTHR30093">
    <property type="entry name" value="GENERAL SECRETION PATHWAY PROTEIN G"/>
    <property type="match status" value="1"/>
</dbReference>
<name>A0A2I1N9G1_9BACT</name>
<accession>A0A2I1N9G1</accession>
<comment type="caution">
    <text evidence="2">The sequence shown here is derived from an EMBL/GenBank/DDBJ whole genome shotgun (WGS) entry which is preliminary data.</text>
</comment>
<dbReference type="Proteomes" id="UP001075461">
    <property type="component" value="Unassembled WGS sequence"/>
</dbReference>
<protein>
    <submittedName>
        <fullName evidence="1">Prepilin-type N-terminal cleavage/methylation domain-containing protein</fullName>
    </submittedName>
    <submittedName>
        <fullName evidence="2">Prepilin-type cleavage/methylation domain-containing protein</fullName>
    </submittedName>
</protein>
<evidence type="ECO:0000313" key="1">
    <source>
        <dbReference type="EMBL" id="MCZ6161817.1"/>
    </source>
</evidence>
<dbReference type="Gene3D" id="3.30.700.10">
    <property type="entry name" value="Glycoprotein, Type 4 Pilin"/>
    <property type="match status" value="1"/>
</dbReference>
<dbReference type="InterPro" id="IPR012902">
    <property type="entry name" value="N_methyl_site"/>
</dbReference>
<gene>
    <name evidence="2" type="ORF">CYJ41_06140</name>
    <name evidence="1" type="ORF">O6B92_05650</name>
</gene>
<dbReference type="Pfam" id="PF07963">
    <property type="entry name" value="N_methyl"/>
    <property type="match status" value="1"/>
</dbReference>
<evidence type="ECO:0000313" key="2">
    <source>
        <dbReference type="EMBL" id="PKZ29008.1"/>
    </source>
</evidence>
<reference evidence="1" key="2">
    <citation type="submission" date="2022-12" db="EMBL/GenBank/DDBJ databases">
        <title>Species Delineation and Comparative Genomics within the Campylobacter ureolyticus Complex.</title>
        <authorList>
            <person name="Maki J."/>
            <person name="Howard M."/>
            <person name="Connelly S."/>
            <person name="Hardy D.J."/>
            <person name="Cameron A."/>
        </authorList>
    </citation>
    <scope>NUCLEOTIDE SEQUENCE</scope>
    <source>
        <strain evidence="1">URMC_786</strain>
    </source>
</reference>
<dbReference type="InterPro" id="IPR045584">
    <property type="entry name" value="Pilin-like"/>
</dbReference>
<dbReference type="Proteomes" id="UP000234639">
    <property type="component" value="Unassembled WGS sequence"/>
</dbReference>
<organism evidence="2 3">
    <name type="scientific">Campylobacter ureolyticus</name>
    <dbReference type="NCBI Taxonomy" id="827"/>
    <lineage>
        <taxon>Bacteria</taxon>
        <taxon>Pseudomonadati</taxon>
        <taxon>Campylobacterota</taxon>
        <taxon>Epsilonproteobacteria</taxon>
        <taxon>Campylobacterales</taxon>
        <taxon>Campylobacteraceae</taxon>
        <taxon>Campylobacter</taxon>
    </lineage>
</organism>
<dbReference type="NCBIfam" id="TIGR02532">
    <property type="entry name" value="IV_pilin_GFxxxE"/>
    <property type="match status" value="1"/>
</dbReference>